<proteinExistence type="predicted"/>
<dbReference type="PROSITE" id="PS50041">
    <property type="entry name" value="C_TYPE_LECTIN_2"/>
    <property type="match status" value="1"/>
</dbReference>
<dbReference type="InterPro" id="IPR013783">
    <property type="entry name" value="Ig-like_fold"/>
</dbReference>
<accession>A0A8T2LXR4</accession>
<feature type="chain" id="PRO_5035760015" evidence="2">
    <location>
        <begin position="18"/>
        <end position="829"/>
    </location>
</feature>
<comment type="caution">
    <text evidence="5">The sequence shown here is derived from an EMBL/GenBank/DDBJ whole genome shotgun (WGS) entry which is preliminary data.</text>
</comment>
<dbReference type="InterPro" id="IPR003961">
    <property type="entry name" value="FN3_dom"/>
</dbReference>
<name>A0A8T2LXR4_ASTMX</name>
<keyword evidence="2" id="KW-0732">Signal</keyword>
<dbReference type="Gene3D" id="3.10.100.10">
    <property type="entry name" value="Mannose-Binding Protein A, subunit A"/>
    <property type="match status" value="1"/>
</dbReference>
<dbReference type="CDD" id="cd00063">
    <property type="entry name" value="FN3"/>
    <property type="match status" value="4"/>
</dbReference>
<evidence type="ECO:0000256" key="1">
    <source>
        <dbReference type="SAM" id="MobiDB-lite"/>
    </source>
</evidence>
<dbReference type="EMBL" id="JAICCE010000008">
    <property type="protein sequence ID" value="KAG9274156.1"/>
    <property type="molecule type" value="Genomic_DNA"/>
</dbReference>
<feature type="region of interest" description="Disordered" evidence="1">
    <location>
        <begin position="112"/>
        <end position="166"/>
    </location>
</feature>
<dbReference type="InterPro" id="IPR016186">
    <property type="entry name" value="C-type_lectin-like/link_sf"/>
</dbReference>
<dbReference type="Pfam" id="PF00041">
    <property type="entry name" value="fn3"/>
    <property type="match status" value="3"/>
</dbReference>
<dbReference type="PROSITE" id="PS50853">
    <property type="entry name" value="FN3"/>
    <property type="match status" value="2"/>
</dbReference>
<feature type="domain" description="Fibronectin type-III" evidence="4">
    <location>
        <begin position="684"/>
        <end position="777"/>
    </location>
</feature>
<protein>
    <submittedName>
        <fullName evidence="5">Receptor-type tyrosine-protein phosphatase eta-like</fullName>
    </submittedName>
</protein>
<feature type="signal peptide" evidence="2">
    <location>
        <begin position="1"/>
        <end position="17"/>
    </location>
</feature>
<sequence length="829" mass="91038">MVLLGPLLLAVVSVIWAEEDYFINGTLNYTWDNARNYCQICYKDLTTMTPGNAHIIIQKVIALNLTSGYWIGLRENFSGPIPFSQWSNGAPVIYQNWYPGRPILKKPEVFVPTSPPPTTSTDGTTTSYDSTTTAGTTTHSTTAGTTTHSTTAGTTSTSGTTHTSSTPIDEQILCPTLAKLIACFNDTEYIVTPITDNEFSTSKSSTLIITSSPAVSSTSPSTIRSTSSSTIRSTSSSTMLSTSSTTYTTTTALITSPSTSLMTSTSYSTPIPETDYDYITDSCVALLSFGMWREKHCYESLPFICYDERFTGTVKISNVTHGGSVVTWDKAPGDNVDHYRVELHGSINTTAVNATAINTTAINTTAVNTTAVNTTAVNTKVLTFEFQNLEAGKLYTVKVVPVKCSRDLNYLDTKFYTLPMSISTLTKVEVTTNSIALNWSKPEGGCDNYYVKYVVNGTEHENKSLKMEYNITGLLPGLLHNITARCVVNDSIFGEPSKFELAYTKPSRVQNLTSSNNESSSVHVTWSSSDSNSSSYSYLLILIENVNKNKIINETNTIPESTLKGLTPGTEYTLSVSALVGNPSVKGEAVNINVFTMPKPVTNLTLKSTENTIHATWDLTNGSFSYFRVQLFLNTKMEEQQTKEKSWNFSNLMSTTQYIVSISTIIGNLSSCPVNETTYTLPKPPTNLNIMVLSQTHVELKWNPPAGVNSSQNLKYNVAYMAPFWSISPETFNTTNSSTVISNLISGTKYCFNVSVYAGNLMSDPVRNNASTVTKFRILTLTMLCSSTTNLYCKQNDTKGRLQEELKKEIKNKFDDNIAWDLVWKDGKS</sequence>
<dbReference type="SUPFAM" id="SSF49265">
    <property type="entry name" value="Fibronectin type III"/>
    <property type="match status" value="4"/>
</dbReference>
<dbReference type="Gene3D" id="2.60.40.10">
    <property type="entry name" value="Immunoglobulins"/>
    <property type="match status" value="5"/>
</dbReference>
<feature type="domain" description="Fibronectin type-III" evidence="4">
    <location>
        <begin position="505"/>
        <end position="600"/>
    </location>
</feature>
<dbReference type="SMART" id="SM00060">
    <property type="entry name" value="FN3"/>
    <property type="match status" value="5"/>
</dbReference>
<dbReference type="CDD" id="cd00037">
    <property type="entry name" value="CLECT"/>
    <property type="match status" value="1"/>
</dbReference>
<dbReference type="PANTHER" id="PTHR46957:SF10">
    <property type="entry name" value="PROTEIN TYROSINE PHOSPHATASE, RECEPTOR TYPE, H"/>
    <property type="match status" value="1"/>
</dbReference>
<dbReference type="GO" id="GO:0043235">
    <property type="term" value="C:receptor complex"/>
    <property type="evidence" value="ECO:0007669"/>
    <property type="project" value="TreeGrafter"/>
</dbReference>
<dbReference type="Proteomes" id="UP000752171">
    <property type="component" value="Unassembled WGS sequence"/>
</dbReference>
<evidence type="ECO:0000259" key="4">
    <source>
        <dbReference type="PROSITE" id="PS50853"/>
    </source>
</evidence>
<gene>
    <name evidence="5" type="primary">PTPRJ</name>
    <name evidence="5" type="ORF">AMEX_G11051</name>
</gene>
<dbReference type="InterPro" id="IPR050713">
    <property type="entry name" value="RTP_Phos/Ushers"/>
</dbReference>
<evidence type="ECO:0000313" key="5">
    <source>
        <dbReference type="EMBL" id="KAG9274156.1"/>
    </source>
</evidence>
<keyword evidence="5" id="KW-0675">Receptor</keyword>
<feature type="compositionally biased region" description="Low complexity" evidence="1">
    <location>
        <begin position="119"/>
        <end position="166"/>
    </location>
</feature>
<feature type="domain" description="C-type lectin" evidence="3">
    <location>
        <begin position="16"/>
        <end position="102"/>
    </location>
</feature>
<dbReference type="InterPro" id="IPR001304">
    <property type="entry name" value="C-type_lectin-like"/>
</dbReference>
<dbReference type="PANTHER" id="PTHR46957">
    <property type="entry name" value="CYTOKINE RECEPTOR"/>
    <property type="match status" value="1"/>
</dbReference>
<organism evidence="5 6">
    <name type="scientific">Astyanax mexicanus</name>
    <name type="common">Blind cave fish</name>
    <name type="synonym">Astyanax fasciatus mexicanus</name>
    <dbReference type="NCBI Taxonomy" id="7994"/>
    <lineage>
        <taxon>Eukaryota</taxon>
        <taxon>Metazoa</taxon>
        <taxon>Chordata</taxon>
        <taxon>Craniata</taxon>
        <taxon>Vertebrata</taxon>
        <taxon>Euteleostomi</taxon>
        <taxon>Actinopterygii</taxon>
        <taxon>Neopterygii</taxon>
        <taxon>Teleostei</taxon>
        <taxon>Ostariophysi</taxon>
        <taxon>Characiformes</taxon>
        <taxon>Characoidei</taxon>
        <taxon>Acestrorhamphidae</taxon>
        <taxon>Acestrorhamphinae</taxon>
        <taxon>Astyanax</taxon>
    </lineage>
</organism>
<reference evidence="5 6" key="1">
    <citation type="submission" date="2021-07" db="EMBL/GenBank/DDBJ databases">
        <authorList>
            <person name="Imarazene B."/>
            <person name="Zahm M."/>
            <person name="Klopp C."/>
            <person name="Cabau C."/>
            <person name="Beille S."/>
            <person name="Jouanno E."/>
            <person name="Castinel A."/>
            <person name="Lluch J."/>
            <person name="Gil L."/>
            <person name="Kuchtly C."/>
            <person name="Lopez Roques C."/>
            <person name="Donnadieu C."/>
            <person name="Parrinello H."/>
            <person name="Journot L."/>
            <person name="Du K."/>
            <person name="Schartl M."/>
            <person name="Retaux S."/>
            <person name="Guiguen Y."/>
        </authorList>
    </citation>
    <scope>NUCLEOTIDE SEQUENCE [LARGE SCALE GENOMIC DNA]</scope>
    <source>
        <strain evidence="5">Pach_M1</strain>
        <tissue evidence="5">Testis</tissue>
    </source>
</reference>
<evidence type="ECO:0000256" key="2">
    <source>
        <dbReference type="SAM" id="SignalP"/>
    </source>
</evidence>
<evidence type="ECO:0000259" key="3">
    <source>
        <dbReference type="PROSITE" id="PS50041"/>
    </source>
</evidence>
<dbReference type="InterPro" id="IPR016187">
    <property type="entry name" value="CTDL_fold"/>
</dbReference>
<evidence type="ECO:0000313" key="6">
    <source>
        <dbReference type="Proteomes" id="UP000752171"/>
    </source>
</evidence>
<dbReference type="InterPro" id="IPR036116">
    <property type="entry name" value="FN3_sf"/>
</dbReference>
<dbReference type="AlphaFoldDB" id="A0A8T2LXR4"/>
<dbReference type="SUPFAM" id="SSF56436">
    <property type="entry name" value="C-type lectin-like"/>
    <property type="match status" value="1"/>
</dbReference>